<protein>
    <submittedName>
        <fullName evidence="1">Uncharacterized protein</fullName>
    </submittedName>
</protein>
<gene>
    <name evidence="1" type="ORF">METZ01_LOCUS79530</name>
</gene>
<organism evidence="1">
    <name type="scientific">marine metagenome</name>
    <dbReference type="NCBI Taxonomy" id="408172"/>
    <lineage>
        <taxon>unclassified sequences</taxon>
        <taxon>metagenomes</taxon>
        <taxon>ecological metagenomes</taxon>
    </lineage>
</organism>
<proteinExistence type="predicted"/>
<name>A0A381UEN3_9ZZZZ</name>
<sequence>MISSTKYCEARQWIPVLLAQGD</sequence>
<evidence type="ECO:0000313" key="1">
    <source>
        <dbReference type="EMBL" id="SVA26676.1"/>
    </source>
</evidence>
<dbReference type="AlphaFoldDB" id="A0A381UEN3"/>
<accession>A0A381UEN3</accession>
<reference evidence="1" key="1">
    <citation type="submission" date="2018-05" db="EMBL/GenBank/DDBJ databases">
        <authorList>
            <person name="Lanie J.A."/>
            <person name="Ng W.-L."/>
            <person name="Kazmierczak K.M."/>
            <person name="Andrzejewski T.M."/>
            <person name="Davidsen T.M."/>
            <person name="Wayne K.J."/>
            <person name="Tettelin H."/>
            <person name="Glass J.I."/>
            <person name="Rusch D."/>
            <person name="Podicherti R."/>
            <person name="Tsui H.-C.T."/>
            <person name="Winkler M.E."/>
        </authorList>
    </citation>
    <scope>NUCLEOTIDE SEQUENCE</scope>
</reference>
<dbReference type="EMBL" id="UINC01006295">
    <property type="protein sequence ID" value="SVA26676.1"/>
    <property type="molecule type" value="Genomic_DNA"/>
</dbReference>